<organism evidence="7 8">
    <name type="scientific">Ascobolus immersus RN42</name>
    <dbReference type="NCBI Taxonomy" id="1160509"/>
    <lineage>
        <taxon>Eukaryota</taxon>
        <taxon>Fungi</taxon>
        <taxon>Dikarya</taxon>
        <taxon>Ascomycota</taxon>
        <taxon>Pezizomycotina</taxon>
        <taxon>Pezizomycetes</taxon>
        <taxon>Pezizales</taxon>
        <taxon>Ascobolaceae</taxon>
        <taxon>Ascobolus</taxon>
    </lineage>
</organism>
<feature type="compositionally biased region" description="Low complexity" evidence="5">
    <location>
        <begin position="105"/>
        <end position="117"/>
    </location>
</feature>
<dbReference type="Pfam" id="PF13874">
    <property type="entry name" value="Nup54"/>
    <property type="match status" value="1"/>
</dbReference>
<evidence type="ECO:0000256" key="4">
    <source>
        <dbReference type="ARBA" id="ARBA00023242"/>
    </source>
</evidence>
<keyword evidence="3" id="KW-0653">Protein transport</keyword>
<comment type="subcellular location">
    <subcellularLocation>
        <location evidence="1">Nucleus</location>
        <location evidence="1">Nuclear pore complex</location>
    </subcellularLocation>
</comment>
<dbReference type="Proteomes" id="UP000275078">
    <property type="component" value="Unassembled WGS sequence"/>
</dbReference>
<dbReference type="GO" id="GO:0044613">
    <property type="term" value="C:nuclear pore central transport channel"/>
    <property type="evidence" value="ECO:0007669"/>
    <property type="project" value="TreeGrafter"/>
</dbReference>
<dbReference type="InterPro" id="IPR025712">
    <property type="entry name" value="Nup54_alpha-helical_dom"/>
</dbReference>
<feature type="compositionally biased region" description="Low complexity" evidence="5">
    <location>
        <begin position="154"/>
        <end position="175"/>
    </location>
</feature>
<keyword evidence="2" id="KW-0813">Transport</keyword>
<evidence type="ECO:0000313" key="7">
    <source>
        <dbReference type="EMBL" id="RPA81263.1"/>
    </source>
</evidence>
<keyword evidence="3" id="KW-0811">Translocation</keyword>
<evidence type="ECO:0000256" key="2">
    <source>
        <dbReference type="ARBA" id="ARBA00022448"/>
    </source>
</evidence>
<dbReference type="GO" id="GO:0017056">
    <property type="term" value="F:structural constituent of nuclear pore"/>
    <property type="evidence" value="ECO:0007669"/>
    <property type="project" value="TreeGrafter"/>
</dbReference>
<gene>
    <name evidence="7" type="ORF">BJ508DRAFT_414911</name>
</gene>
<dbReference type="Pfam" id="PF13634">
    <property type="entry name" value="Nucleoporin_FG"/>
    <property type="match status" value="3"/>
</dbReference>
<dbReference type="InterPro" id="IPR025574">
    <property type="entry name" value="Nucleoporin_FG_rpt"/>
</dbReference>
<evidence type="ECO:0000259" key="6">
    <source>
        <dbReference type="Pfam" id="PF13874"/>
    </source>
</evidence>
<dbReference type="EMBL" id="ML119681">
    <property type="protein sequence ID" value="RPA81263.1"/>
    <property type="molecule type" value="Genomic_DNA"/>
</dbReference>
<feature type="compositionally biased region" description="Low complexity" evidence="5">
    <location>
        <begin position="257"/>
        <end position="282"/>
    </location>
</feature>
<dbReference type="Gene3D" id="1.20.5.490">
    <property type="entry name" value="Single helix bin"/>
    <property type="match status" value="1"/>
</dbReference>
<feature type="compositionally biased region" description="Low complexity" evidence="5">
    <location>
        <begin position="63"/>
        <end position="72"/>
    </location>
</feature>
<feature type="compositionally biased region" description="Polar residues" evidence="5">
    <location>
        <begin position="245"/>
        <end position="256"/>
    </location>
</feature>
<dbReference type="GO" id="GO:0006607">
    <property type="term" value="P:NLS-bearing protein import into nucleus"/>
    <property type="evidence" value="ECO:0007669"/>
    <property type="project" value="TreeGrafter"/>
</dbReference>
<protein>
    <recommendedName>
        <fullName evidence="6">Nucleoporin Nup54 alpha-helical domain-containing protein</fullName>
    </recommendedName>
</protein>
<feature type="domain" description="Nucleoporin Nup54 alpha-helical" evidence="6">
    <location>
        <begin position="327"/>
        <end position="464"/>
    </location>
</feature>
<dbReference type="OrthoDB" id="6162375at2759"/>
<evidence type="ECO:0000256" key="5">
    <source>
        <dbReference type="SAM" id="MobiDB-lite"/>
    </source>
</evidence>
<dbReference type="AlphaFoldDB" id="A0A3N4I599"/>
<feature type="region of interest" description="Disordered" evidence="5">
    <location>
        <begin position="1"/>
        <end position="81"/>
    </location>
</feature>
<feature type="compositionally biased region" description="Polar residues" evidence="5">
    <location>
        <begin position="185"/>
        <end position="235"/>
    </location>
</feature>
<evidence type="ECO:0000256" key="3">
    <source>
        <dbReference type="ARBA" id="ARBA00023132"/>
    </source>
</evidence>
<dbReference type="PANTHER" id="PTHR13000:SF0">
    <property type="entry name" value="NUCLEOPORIN P54"/>
    <property type="match status" value="1"/>
</dbReference>
<proteinExistence type="predicted"/>
<feature type="compositionally biased region" description="Low complexity" evidence="5">
    <location>
        <begin position="124"/>
        <end position="136"/>
    </location>
</feature>
<feature type="region of interest" description="Disordered" evidence="5">
    <location>
        <begin position="100"/>
        <end position="287"/>
    </location>
</feature>
<dbReference type="GO" id="GO:0036228">
    <property type="term" value="P:protein localization to nuclear inner membrane"/>
    <property type="evidence" value="ECO:0007669"/>
    <property type="project" value="TreeGrafter"/>
</dbReference>
<dbReference type="GO" id="GO:0006999">
    <property type="term" value="P:nuclear pore organization"/>
    <property type="evidence" value="ECO:0007669"/>
    <property type="project" value="TreeGrafter"/>
</dbReference>
<keyword evidence="3" id="KW-0906">Nuclear pore complex</keyword>
<dbReference type="PANTHER" id="PTHR13000">
    <property type="entry name" value="NUCLEOPORIN P54"/>
    <property type="match status" value="1"/>
</dbReference>
<dbReference type="STRING" id="1160509.A0A3N4I599"/>
<reference evidence="7 8" key="1">
    <citation type="journal article" date="2018" name="Nat. Ecol. Evol.">
        <title>Pezizomycetes genomes reveal the molecular basis of ectomycorrhizal truffle lifestyle.</title>
        <authorList>
            <person name="Murat C."/>
            <person name="Payen T."/>
            <person name="Noel B."/>
            <person name="Kuo A."/>
            <person name="Morin E."/>
            <person name="Chen J."/>
            <person name="Kohler A."/>
            <person name="Krizsan K."/>
            <person name="Balestrini R."/>
            <person name="Da Silva C."/>
            <person name="Montanini B."/>
            <person name="Hainaut M."/>
            <person name="Levati E."/>
            <person name="Barry K.W."/>
            <person name="Belfiori B."/>
            <person name="Cichocki N."/>
            <person name="Clum A."/>
            <person name="Dockter R.B."/>
            <person name="Fauchery L."/>
            <person name="Guy J."/>
            <person name="Iotti M."/>
            <person name="Le Tacon F."/>
            <person name="Lindquist E.A."/>
            <person name="Lipzen A."/>
            <person name="Malagnac F."/>
            <person name="Mello A."/>
            <person name="Molinier V."/>
            <person name="Miyauchi S."/>
            <person name="Poulain J."/>
            <person name="Riccioni C."/>
            <person name="Rubini A."/>
            <person name="Sitrit Y."/>
            <person name="Splivallo R."/>
            <person name="Traeger S."/>
            <person name="Wang M."/>
            <person name="Zifcakova L."/>
            <person name="Wipf D."/>
            <person name="Zambonelli A."/>
            <person name="Paolocci F."/>
            <person name="Nowrousian M."/>
            <person name="Ottonello S."/>
            <person name="Baldrian P."/>
            <person name="Spatafora J.W."/>
            <person name="Henrissat B."/>
            <person name="Nagy L.G."/>
            <person name="Aury J.M."/>
            <person name="Wincker P."/>
            <person name="Grigoriev I.V."/>
            <person name="Bonfante P."/>
            <person name="Martin F.M."/>
        </authorList>
    </citation>
    <scope>NUCLEOTIDE SEQUENCE [LARGE SCALE GENOMIC DNA]</scope>
    <source>
        <strain evidence="7 8">RN42</strain>
    </source>
</reference>
<evidence type="ECO:0000313" key="8">
    <source>
        <dbReference type="Proteomes" id="UP000275078"/>
    </source>
</evidence>
<keyword evidence="3" id="KW-0509">mRNA transport</keyword>
<keyword evidence="8" id="KW-1185">Reference proteome</keyword>
<keyword evidence="4" id="KW-0539">Nucleus</keyword>
<dbReference type="InterPro" id="IPR024864">
    <property type="entry name" value="Nup54/Nup57/Nup44"/>
</dbReference>
<evidence type="ECO:0000256" key="1">
    <source>
        <dbReference type="ARBA" id="ARBA00004567"/>
    </source>
</evidence>
<feature type="compositionally biased region" description="Low complexity" evidence="5">
    <location>
        <begin position="11"/>
        <end position="23"/>
    </location>
</feature>
<sequence>MSLFGAKPATGGSLFGQPQQQQQTGGGLFGGAASNTNNNTGGGLFGQNNQQQQQQGQTGGLFGQQNNNNQANSGGGLFGSKPAGSGLSLNIGAANAGTSGGGLFGQNNQQQQQQQTGQTGGLFGQQQNQGQQQQTGGLFGQSTAQNNTGGGLFGQSTAQNNNTGGTGFFGQQPAQNNMGGGIFGQQANNTGGTGLFGQSTAQNNNTGGTGLFGQSTAQPSTGLFGQNTTQQQQPASGGLGLFGKPQQQTSLFSGSVNTQQATQQWGQQLQQSNMQNQSVQQSKASNSTVPNDLAKIYNKWNPEHPECEFKFYFYNQVGADKASLYQKPPADDQRAWDKAYAERPNPGSIPVLAYGFKDLQERVRIQESQIQIYRRVLHEIQDMLNRIAQRHDLANSLKLEECKKRHEGLARRSLALAAKVQVLRNRGYALQPDEEMLKKRLEKLLKEVQDPGVWGRLNEIWARMTVVREKAKQMQEEIGNVGVEWDETQLKTTQKLLVNNSKGLQVLANEVKEIEKAFNAWEAEHKR</sequence>
<accession>A0A3N4I599</accession>
<name>A0A3N4I599_ASCIM</name>
<feature type="compositionally biased region" description="Low complexity" evidence="5">
    <location>
        <begin position="46"/>
        <end position="56"/>
    </location>
</feature>